<dbReference type="InterPro" id="IPR036390">
    <property type="entry name" value="WH_DNA-bd_sf"/>
</dbReference>
<dbReference type="InterPro" id="IPR000524">
    <property type="entry name" value="Tscrpt_reg_HTH_GntR"/>
</dbReference>
<evidence type="ECO:0000256" key="2">
    <source>
        <dbReference type="ARBA" id="ARBA00023125"/>
    </source>
</evidence>
<feature type="domain" description="HTH gntR-type" evidence="4">
    <location>
        <begin position="11"/>
        <end position="79"/>
    </location>
</feature>
<dbReference type="EMBL" id="JAKPBZ010000112">
    <property type="protein sequence ID" value="MCL2893715.1"/>
    <property type="molecule type" value="Genomic_DNA"/>
</dbReference>
<keyword evidence="6" id="KW-1185">Reference proteome</keyword>
<evidence type="ECO:0000259" key="4">
    <source>
        <dbReference type="PROSITE" id="PS50949"/>
    </source>
</evidence>
<dbReference type="Pfam" id="PF00392">
    <property type="entry name" value="GntR"/>
    <property type="match status" value="1"/>
</dbReference>
<dbReference type="CDD" id="cd07377">
    <property type="entry name" value="WHTH_GntR"/>
    <property type="match status" value="1"/>
</dbReference>
<evidence type="ECO:0000256" key="1">
    <source>
        <dbReference type="ARBA" id="ARBA00023015"/>
    </source>
</evidence>
<evidence type="ECO:0000313" key="5">
    <source>
        <dbReference type="EMBL" id="MCL2893715.1"/>
    </source>
</evidence>
<evidence type="ECO:0000313" key="6">
    <source>
        <dbReference type="Proteomes" id="UP001203069"/>
    </source>
</evidence>
<name>A0ABT0MV31_9GAMM</name>
<dbReference type="SMART" id="SM00895">
    <property type="entry name" value="FCD"/>
    <property type="match status" value="1"/>
</dbReference>
<keyword evidence="3" id="KW-0804">Transcription</keyword>
<dbReference type="PANTHER" id="PTHR43537:SF24">
    <property type="entry name" value="GLUCONATE OPERON TRANSCRIPTIONAL REPRESSOR"/>
    <property type="match status" value="1"/>
</dbReference>
<dbReference type="Proteomes" id="UP001203069">
    <property type="component" value="Unassembled WGS sequence"/>
</dbReference>
<dbReference type="Pfam" id="PF07729">
    <property type="entry name" value="FCD"/>
    <property type="match status" value="1"/>
</dbReference>
<comment type="caution">
    <text evidence="5">The sequence shown here is derived from an EMBL/GenBank/DDBJ whole genome shotgun (WGS) entry which is preliminary data.</text>
</comment>
<reference evidence="5 6" key="1">
    <citation type="submission" date="2022-02" db="EMBL/GenBank/DDBJ databases">
        <title>Description of Brenneria tiliae sp. nov. isolated from symptomatic Tilia x moltkei and Tilia x europaea trees in the UK.</title>
        <authorList>
            <person name="Kile H."/>
        </authorList>
    </citation>
    <scope>NUCLEOTIDE SEQUENCE [LARGE SCALE GENOMIC DNA]</scope>
    <source>
        <strain evidence="5 6">MC1SB4.1</strain>
    </source>
</reference>
<proteinExistence type="predicted"/>
<keyword evidence="1" id="KW-0805">Transcription regulation</keyword>
<dbReference type="Gene3D" id="1.20.120.530">
    <property type="entry name" value="GntR ligand-binding domain-like"/>
    <property type="match status" value="1"/>
</dbReference>
<gene>
    <name evidence="5" type="ORF">MFP26_13585</name>
</gene>
<protein>
    <submittedName>
        <fullName evidence="5">GntR family transcriptional regulator</fullName>
    </submittedName>
</protein>
<keyword evidence="2" id="KW-0238">DNA-binding</keyword>
<dbReference type="InterPro" id="IPR011711">
    <property type="entry name" value="GntR_C"/>
</dbReference>
<dbReference type="InterPro" id="IPR008920">
    <property type="entry name" value="TF_FadR/GntR_C"/>
</dbReference>
<dbReference type="SMART" id="SM00345">
    <property type="entry name" value="HTH_GNTR"/>
    <property type="match status" value="1"/>
</dbReference>
<dbReference type="RefSeq" id="WP_249245099.1">
    <property type="nucleotide sequence ID" value="NZ_JAKPBZ010000112.1"/>
</dbReference>
<dbReference type="PANTHER" id="PTHR43537">
    <property type="entry name" value="TRANSCRIPTIONAL REGULATOR, GNTR FAMILY"/>
    <property type="match status" value="1"/>
</dbReference>
<sequence>MQIQKKSNDAHPHGIDITDKLREAIINRDEFSPGSPLRIDALATRFGVSHMPVRAALQRLESEGLISALPNKGARVVDVNETFVADLMDIRMMVESYLARRAAQRITDTVLTELVELQSAHEAAVGSGDFQQALDANRAFHRHIHQAAGNRDAILILERHWLLIRALWRRYGPRPERFQGVIADHRQMLAAFAARDAEGAAAITAAHTAKAKQQLLEAMHAHFASEGHPDD</sequence>
<dbReference type="InterPro" id="IPR036388">
    <property type="entry name" value="WH-like_DNA-bd_sf"/>
</dbReference>
<dbReference type="SUPFAM" id="SSF46785">
    <property type="entry name" value="Winged helix' DNA-binding domain"/>
    <property type="match status" value="1"/>
</dbReference>
<accession>A0ABT0MV31</accession>
<organism evidence="5 6">
    <name type="scientific">Brenneria tiliae</name>
    <dbReference type="NCBI Taxonomy" id="2914984"/>
    <lineage>
        <taxon>Bacteria</taxon>
        <taxon>Pseudomonadati</taxon>
        <taxon>Pseudomonadota</taxon>
        <taxon>Gammaproteobacteria</taxon>
        <taxon>Enterobacterales</taxon>
        <taxon>Pectobacteriaceae</taxon>
        <taxon>Brenneria</taxon>
    </lineage>
</organism>
<evidence type="ECO:0000256" key="3">
    <source>
        <dbReference type="ARBA" id="ARBA00023163"/>
    </source>
</evidence>
<dbReference type="SUPFAM" id="SSF48008">
    <property type="entry name" value="GntR ligand-binding domain-like"/>
    <property type="match status" value="1"/>
</dbReference>
<dbReference type="Gene3D" id="1.10.10.10">
    <property type="entry name" value="Winged helix-like DNA-binding domain superfamily/Winged helix DNA-binding domain"/>
    <property type="match status" value="1"/>
</dbReference>
<dbReference type="PROSITE" id="PS50949">
    <property type="entry name" value="HTH_GNTR"/>
    <property type="match status" value="1"/>
</dbReference>